<dbReference type="RefSeq" id="WP_375528726.1">
    <property type="nucleotide sequence ID" value="NZ_JBHILM010000056.1"/>
</dbReference>
<keyword evidence="2" id="KW-1185">Reference proteome</keyword>
<dbReference type="Proteomes" id="UP001580407">
    <property type="component" value="Unassembled WGS sequence"/>
</dbReference>
<evidence type="ECO:0000313" key="2">
    <source>
        <dbReference type="Proteomes" id="UP001580407"/>
    </source>
</evidence>
<organism evidence="1 2">
    <name type="scientific">Paenibacillus terreus</name>
    <dbReference type="NCBI Taxonomy" id="1387834"/>
    <lineage>
        <taxon>Bacteria</taxon>
        <taxon>Bacillati</taxon>
        <taxon>Bacillota</taxon>
        <taxon>Bacilli</taxon>
        <taxon>Bacillales</taxon>
        <taxon>Paenibacillaceae</taxon>
        <taxon>Paenibacillus</taxon>
    </lineage>
</organism>
<proteinExistence type="predicted"/>
<reference evidence="1 2" key="1">
    <citation type="submission" date="2024-09" db="EMBL/GenBank/DDBJ databases">
        <authorList>
            <person name="Ruan L."/>
        </authorList>
    </citation>
    <scope>NUCLEOTIDE SEQUENCE [LARGE SCALE GENOMIC DNA]</scope>
    <source>
        <strain evidence="1 2">D33</strain>
    </source>
</reference>
<gene>
    <name evidence="1" type="ORF">ACE3NQ_29570</name>
</gene>
<protein>
    <submittedName>
        <fullName evidence="1">Uncharacterized protein</fullName>
    </submittedName>
</protein>
<evidence type="ECO:0000313" key="1">
    <source>
        <dbReference type="EMBL" id="MFB5685064.1"/>
    </source>
</evidence>
<accession>A0ABV5BH90</accession>
<dbReference type="EMBL" id="JBHILM010000056">
    <property type="protein sequence ID" value="MFB5685064.1"/>
    <property type="molecule type" value="Genomic_DNA"/>
</dbReference>
<name>A0ABV5BH90_9BACL</name>
<sequence length="106" mass="12002">MTYYGSRKDVFSMKNGWMGFDDLVEGLARSVQSAQDKLAGTGDASTHLRIKDIRIDMPIEVHHEAGTSDTRVRLPSFALQLNRDVNEKLLSRVQFTLSHVLKQPEQ</sequence>
<comment type="caution">
    <text evidence="1">The sequence shown here is derived from an EMBL/GenBank/DDBJ whole genome shotgun (WGS) entry which is preliminary data.</text>
</comment>